<feature type="chain" id="PRO_5046199120" evidence="1">
    <location>
        <begin position="21"/>
        <end position="407"/>
    </location>
</feature>
<dbReference type="Pfam" id="PF13715">
    <property type="entry name" value="CarbopepD_reg_2"/>
    <property type="match status" value="1"/>
</dbReference>
<evidence type="ECO:0000256" key="1">
    <source>
        <dbReference type="SAM" id="SignalP"/>
    </source>
</evidence>
<keyword evidence="3" id="KW-1185">Reference proteome</keyword>
<sequence length="407" mass="47644">MKIIISFLLYIIFTFSPSFAQSVIKGVVLDRETKQPIHGATVYINNSSSATSTAKDGSFQLHQKIIQNQELVISNIGYEAAFETITTTNYEKVKVYLTRKITTLEEVSVIPFEKDGWAKWGKYFTESFIGTSKFAQKTKILNPDILRFRYNKSSKILTVIANEPIQIDNKELGYMISYDLITFRSNFSENTIQFEGFSYFKDYKRITKSILKQRRVAYQLSMMRFIRSLYEHKWQEDGYVVRELTKKENLERKDAQEKLKTITSLVNTKYEGKWNSFYILQSEIIKDSVTKYQNIMRQPEFYDVLGKQLTESDLEKGSLGNQLKEIHHQNYIHILNRNQKIDLDYFNSNNAYDESSRLKIADDSSIVINYQGNYTPAIQWSMEGFFAWYSKVGNMLPLDYTIQENNK</sequence>
<dbReference type="Proteomes" id="UP001409291">
    <property type="component" value="Unassembled WGS sequence"/>
</dbReference>
<feature type="signal peptide" evidence="1">
    <location>
        <begin position="1"/>
        <end position="20"/>
    </location>
</feature>
<dbReference type="RefSeq" id="WP_346580945.1">
    <property type="nucleotide sequence ID" value="NZ_JBDJLH010000003.1"/>
</dbReference>
<protein>
    <submittedName>
        <fullName evidence="2">Carboxypeptidase-like regulatory domain-containing protein</fullName>
    </submittedName>
</protein>
<name>A0ABV0BS13_9SPHI</name>
<dbReference type="SUPFAM" id="SSF49464">
    <property type="entry name" value="Carboxypeptidase regulatory domain-like"/>
    <property type="match status" value="1"/>
</dbReference>
<comment type="caution">
    <text evidence="2">The sequence shown here is derived from an EMBL/GenBank/DDBJ whole genome shotgun (WGS) entry which is preliminary data.</text>
</comment>
<dbReference type="InterPro" id="IPR008969">
    <property type="entry name" value="CarboxyPept-like_regulatory"/>
</dbReference>
<proteinExistence type="predicted"/>
<accession>A0ABV0BS13</accession>
<keyword evidence="1" id="KW-0732">Signal</keyword>
<evidence type="ECO:0000313" key="2">
    <source>
        <dbReference type="EMBL" id="MEN5376848.1"/>
    </source>
</evidence>
<gene>
    <name evidence="2" type="ORF">ABE541_06210</name>
</gene>
<dbReference type="EMBL" id="JBDJNQ010000002">
    <property type="protein sequence ID" value="MEN5376848.1"/>
    <property type="molecule type" value="Genomic_DNA"/>
</dbReference>
<reference evidence="2 3" key="1">
    <citation type="submission" date="2024-04" db="EMBL/GenBank/DDBJ databases">
        <title>WGS of bacteria from Torrens River.</title>
        <authorList>
            <person name="Wyrsch E.R."/>
            <person name="Drigo B."/>
        </authorList>
    </citation>
    <scope>NUCLEOTIDE SEQUENCE [LARGE SCALE GENOMIC DNA]</scope>
    <source>
        <strain evidence="2 3">TWI391</strain>
    </source>
</reference>
<evidence type="ECO:0000313" key="3">
    <source>
        <dbReference type="Proteomes" id="UP001409291"/>
    </source>
</evidence>
<organism evidence="2 3">
    <name type="scientific">Sphingobacterium kitahiroshimense</name>
    <dbReference type="NCBI Taxonomy" id="470446"/>
    <lineage>
        <taxon>Bacteria</taxon>
        <taxon>Pseudomonadati</taxon>
        <taxon>Bacteroidota</taxon>
        <taxon>Sphingobacteriia</taxon>
        <taxon>Sphingobacteriales</taxon>
        <taxon>Sphingobacteriaceae</taxon>
        <taxon>Sphingobacterium</taxon>
    </lineage>
</organism>
<dbReference type="Gene3D" id="2.60.40.1120">
    <property type="entry name" value="Carboxypeptidase-like, regulatory domain"/>
    <property type="match status" value="1"/>
</dbReference>